<sequence>MGFTHRRDVEFEKTSGVAAHLGNESAAPMECCGCPDDGACREYCVANYGARGGYCEGFLNLRCRCIY</sequence>
<protein>
    <recommendedName>
        <fullName evidence="3">Arthropod defensin</fullName>
    </recommendedName>
</protein>
<gene>
    <name evidence="1" type="ORF">LX16_0196</name>
</gene>
<accession>A0A562V9F9</accession>
<dbReference type="RefSeq" id="WP_147131652.1">
    <property type="nucleotide sequence ID" value="NZ_BAABIJ010000001.1"/>
</dbReference>
<reference evidence="1 2" key="1">
    <citation type="journal article" date="2013" name="Stand. Genomic Sci.">
        <title>Genomic Encyclopedia of Type Strains, Phase I: The one thousand microbial genomes (KMG-I) project.</title>
        <authorList>
            <person name="Kyrpides N.C."/>
            <person name="Woyke T."/>
            <person name="Eisen J.A."/>
            <person name="Garrity G."/>
            <person name="Lilburn T.G."/>
            <person name="Beck B.J."/>
            <person name="Whitman W.B."/>
            <person name="Hugenholtz P."/>
            <person name="Klenk H.P."/>
        </authorList>
    </citation>
    <scope>NUCLEOTIDE SEQUENCE [LARGE SCALE GENOMIC DNA]</scope>
    <source>
        <strain evidence="1 2">DSM 45044</strain>
    </source>
</reference>
<evidence type="ECO:0000313" key="2">
    <source>
        <dbReference type="Proteomes" id="UP000321617"/>
    </source>
</evidence>
<comment type="caution">
    <text evidence="1">The sequence shown here is derived from an EMBL/GenBank/DDBJ whole genome shotgun (WGS) entry which is preliminary data.</text>
</comment>
<proteinExistence type="predicted"/>
<dbReference type="Proteomes" id="UP000321617">
    <property type="component" value="Unassembled WGS sequence"/>
</dbReference>
<evidence type="ECO:0000313" key="1">
    <source>
        <dbReference type="EMBL" id="TWJ14511.1"/>
    </source>
</evidence>
<dbReference type="OrthoDB" id="3259470at2"/>
<dbReference type="AlphaFoldDB" id="A0A562V9F9"/>
<name>A0A562V9F9_9ACTN</name>
<organism evidence="1 2">
    <name type="scientific">Stackebrandtia albiflava</name>
    <dbReference type="NCBI Taxonomy" id="406432"/>
    <lineage>
        <taxon>Bacteria</taxon>
        <taxon>Bacillati</taxon>
        <taxon>Actinomycetota</taxon>
        <taxon>Actinomycetes</taxon>
        <taxon>Glycomycetales</taxon>
        <taxon>Glycomycetaceae</taxon>
        <taxon>Stackebrandtia</taxon>
    </lineage>
</organism>
<dbReference type="EMBL" id="VLLL01000005">
    <property type="protein sequence ID" value="TWJ14511.1"/>
    <property type="molecule type" value="Genomic_DNA"/>
</dbReference>
<keyword evidence="2" id="KW-1185">Reference proteome</keyword>
<evidence type="ECO:0008006" key="3">
    <source>
        <dbReference type="Google" id="ProtNLM"/>
    </source>
</evidence>